<name>A0A6S8V5X1_9STRA</name>
<keyword evidence="1" id="KW-0175">Coiled coil</keyword>
<accession>A0A6S8V5X1</accession>
<sequence length="200" mass="21466">MESPTPLANRTNAADTPVDAKNILKTRLRPKPPTVLSPLAKDFEPVCDADDDSCDEDFVYDAAKEGKLKGASEQWTRGKRPNGIEDEAAVNAVLDAIDDLQRPEEVDADEMLEDACGAMSCAPAPPEELQEMEALEDAADEIESIEDQADAELLEDASAAVAAPGGPFEDVAVAPPAPPSPPRTRYPLLTRFMECIGSRM</sequence>
<evidence type="ECO:0000313" key="4">
    <source>
        <dbReference type="EMBL" id="CAE0696812.1"/>
    </source>
</evidence>
<keyword evidence="6" id="KW-1185">Reference proteome</keyword>
<dbReference type="EMBL" id="CAKKNE010000001">
    <property type="protein sequence ID" value="CAH0364166.1"/>
    <property type="molecule type" value="Genomic_DNA"/>
</dbReference>
<dbReference type="Proteomes" id="UP000789595">
    <property type="component" value="Unassembled WGS sequence"/>
</dbReference>
<feature type="region of interest" description="Disordered" evidence="2">
    <location>
        <begin position="1"/>
        <end position="37"/>
    </location>
</feature>
<proteinExistence type="predicted"/>
<dbReference type="EMBL" id="HBIW01014242">
    <property type="protein sequence ID" value="CAE0696811.1"/>
    <property type="molecule type" value="Transcribed_RNA"/>
</dbReference>
<evidence type="ECO:0000313" key="3">
    <source>
        <dbReference type="EMBL" id="CAE0696811.1"/>
    </source>
</evidence>
<gene>
    <name evidence="3" type="ORF">PCAL00307_LOCUS12247</name>
    <name evidence="4" type="ORF">PCAL00307_LOCUS12248</name>
    <name evidence="5" type="ORF">PECAL_1P05180</name>
</gene>
<evidence type="ECO:0000313" key="6">
    <source>
        <dbReference type="Proteomes" id="UP000789595"/>
    </source>
</evidence>
<reference evidence="3" key="1">
    <citation type="submission" date="2021-01" db="EMBL/GenBank/DDBJ databases">
        <authorList>
            <person name="Corre E."/>
            <person name="Pelletier E."/>
            <person name="Niang G."/>
            <person name="Scheremetjew M."/>
            <person name="Finn R."/>
            <person name="Kale V."/>
            <person name="Holt S."/>
            <person name="Cochrane G."/>
            <person name="Meng A."/>
            <person name="Brown T."/>
            <person name="Cohen L."/>
        </authorList>
    </citation>
    <scope>NUCLEOTIDE SEQUENCE</scope>
    <source>
        <strain evidence="3">CCMP1756</strain>
    </source>
</reference>
<evidence type="ECO:0000256" key="2">
    <source>
        <dbReference type="SAM" id="MobiDB-lite"/>
    </source>
</evidence>
<feature type="compositionally biased region" description="Polar residues" evidence="2">
    <location>
        <begin position="1"/>
        <end position="14"/>
    </location>
</feature>
<protein>
    <submittedName>
        <fullName evidence="3">Uncharacterized protein</fullName>
    </submittedName>
</protein>
<evidence type="ECO:0000256" key="1">
    <source>
        <dbReference type="SAM" id="Coils"/>
    </source>
</evidence>
<reference evidence="5" key="2">
    <citation type="submission" date="2021-11" db="EMBL/GenBank/DDBJ databases">
        <authorList>
            <consortium name="Genoscope - CEA"/>
            <person name="William W."/>
        </authorList>
    </citation>
    <scope>NUCLEOTIDE SEQUENCE</scope>
</reference>
<organism evidence="3">
    <name type="scientific">Pelagomonas calceolata</name>
    <dbReference type="NCBI Taxonomy" id="35677"/>
    <lineage>
        <taxon>Eukaryota</taxon>
        <taxon>Sar</taxon>
        <taxon>Stramenopiles</taxon>
        <taxon>Ochrophyta</taxon>
        <taxon>Pelagophyceae</taxon>
        <taxon>Pelagomonadales</taxon>
        <taxon>Pelagomonadaceae</taxon>
        <taxon>Pelagomonas</taxon>
    </lineage>
</organism>
<evidence type="ECO:0000313" key="5">
    <source>
        <dbReference type="EMBL" id="CAH0364166.1"/>
    </source>
</evidence>
<feature type="coiled-coil region" evidence="1">
    <location>
        <begin position="128"/>
        <end position="155"/>
    </location>
</feature>
<dbReference type="AlphaFoldDB" id="A0A6S8V5X1"/>
<dbReference type="EMBL" id="HBIW01014243">
    <property type="protein sequence ID" value="CAE0696812.1"/>
    <property type="molecule type" value="Transcribed_RNA"/>
</dbReference>